<gene>
    <name evidence="2" type="ORF">ACFQS1_36830</name>
</gene>
<dbReference type="InterPro" id="IPR051797">
    <property type="entry name" value="TrmB-like"/>
</dbReference>
<sequence length="333" mass="36187">MPADTGVIPALTRWGLSADADLVYRALVLLGPADGHRLARELGLAKARTKSALDELAAAGAIAAAGAVWAAREPDEVARLLRRRQPPPPPAADRWRQHFATIEGLAGLGPPDRHARLWPSRAATRRRVAQLAAVERHEHLTINNEPVISAESMSAAQPVDRRLAARGVRLRVIDRERPRPATAAPPVPLGPVRYVTAPPMKLMVFDRKVALFPADPLDLERGYVEVADESFVAALCSLFERLWAQGRDPHRQEVIPIDLSPRESALVGLLALGHTDQTAADELGLSPRTVAYTLRALMDRMGVRNRFQLALALGAAGAVPPDAWLPTEENRPT</sequence>
<protein>
    <submittedName>
        <fullName evidence="2">LuxR C-terminal-related transcriptional regulator</fullName>
    </submittedName>
</protein>
<keyword evidence="3" id="KW-1185">Reference proteome</keyword>
<dbReference type="PANTHER" id="PTHR34293:SF1">
    <property type="entry name" value="HTH-TYPE TRANSCRIPTIONAL REGULATOR TRMBL2"/>
    <property type="match status" value="1"/>
</dbReference>
<dbReference type="CDD" id="cd06170">
    <property type="entry name" value="LuxR_C_like"/>
    <property type="match status" value="1"/>
</dbReference>
<feature type="domain" description="HTH luxR-type" evidence="1">
    <location>
        <begin position="252"/>
        <end position="317"/>
    </location>
</feature>
<reference evidence="3" key="1">
    <citation type="journal article" date="2019" name="Int. J. Syst. Evol. Microbiol.">
        <title>The Global Catalogue of Microorganisms (GCM) 10K type strain sequencing project: providing services to taxonomists for standard genome sequencing and annotation.</title>
        <authorList>
            <consortium name="The Broad Institute Genomics Platform"/>
            <consortium name="The Broad Institute Genome Sequencing Center for Infectious Disease"/>
            <person name="Wu L."/>
            <person name="Ma J."/>
        </authorList>
    </citation>
    <scope>NUCLEOTIDE SEQUENCE [LARGE SCALE GENOMIC DNA]</scope>
    <source>
        <strain evidence="3">XZYJT-10</strain>
    </source>
</reference>
<organism evidence="2 3">
    <name type="scientific">Paractinoplanes rhizophilus</name>
    <dbReference type="NCBI Taxonomy" id="1416877"/>
    <lineage>
        <taxon>Bacteria</taxon>
        <taxon>Bacillati</taxon>
        <taxon>Actinomycetota</taxon>
        <taxon>Actinomycetes</taxon>
        <taxon>Micromonosporales</taxon>
        <taxon>Micromonosporaceae</taxon>
        <taxon>Paractinoplanes</taxon>
    </lineage>
</organism>
<dbReference type="RefSeq" id="WP_378977004.1">
    <property type="nucleotide sequence ID" value="NZ_JBHTBJ010000054.1"/>
</dbReference>
<dbReference type="InterPro" id="IPR000792">
    <property type="entry name" value="Tscrpt_reg_LuxR_C"/>
</dbReference>
<evidence type="ECO:0000259" key="1">
    <source>
        <dbReference type="PROSITE" id="PS50043"/>
    </source>
</evidence>
<dbReference type="SMART" id="SM00421">
    <property type="entry name" value="HTH_LUXR"/>
    <property type="match status" value="1"/>
</dbReference>
<dbReference type="SUPFAM" id="SSF46894">
    <property type="entry name" value="C-terminal effector domain of the bipartite response regulators"/>
    <property type="match status" value="1"/>
</dbReference>
<dbReference type="EMBL" id="JBHTBJ010000054">
    <property type="protein sequence ID" value="MFC7279561.1"/>
    <property type="molecule type" value="Genomic_DNA"/>
</dbReference>
<dbReference type="InterPro" id="IPR036388">
    <property type="entry name" value="WH-like_DNA-bd_sf"/>
</dbReference>
<dbReference type="PANTHER" id="PTHR34293">
    <property type="entry name" value="HTH-TYPE TRANSCRIPTIONAL REGULATOR TRMBL2"/>
    <property type="match status" value="1"/>
</dbReference>
<dbReference type="PROSITE" id="PS50043">
    <property type="entry name" value="HTH_LUXR_2"/>
    <property type="match status" value="1"/>
</dbReference>
<dbReference type="Pfam" id="PF00196">
    <property type="entry name" value="GerE"/>
    <property type="match status" value="1"/>
</dbReference>
<proteinExistence type="predicted"/>
<name>A0ABW2I3Z1_9ACTN</name>
<dbReference type="Proteomes" id="UP001596548">
    <property type="component" value="Unassembled WGS sequence"/>
</dbReference>
<evidence type="ECO:0000313" key="2">
    <source>
        <dbReference type="EMBL" id="MFC7279561.1"/>
    </source>
</evidence>
<dbReference type="InterPro" id="IPR016032">
    <property type="entry name" value="Sig_transdc_resp-reg_C-effctor"/>
</dbReference>
<accession>A0ABW2I3Z1</accession>
<evidence type="ECO:0000313" key="3">
    <source>
        <dbReference type="Proteomes" id="UP001596548"/>
    </source>
</evidence>
<comment type="caution">
    <text evidence="2">The sequence shown here is derived from an EMBL/GenBank/DDBJ whole genome shotgun (WGS) entry which is preliminary data.</text>
</comment>
<dbReference type="Gene3D" id="1.10.10.10">
    <property type="entry name" value="Winged helix-like DNA-binding domain superfamily/Winged helix DNA-binding domain"/>
    <property type="match status" value="2"/>
</dbReference>